<dbReference type="Proteomes" id="UP000307074">
    <property type="component" value="Chromosome"/>
</dbReference>
<dbReference type="RefSeq" id="WP_042750090.1">
    <property type="nucleotide sequence ID" value="NZ_CP019734.1"/>
</dbReference>
<dbReference type="EMBL" id="CP031198">
    <property type="protein sequence ID" value="QCZ52779.1"/>
    <property type="molecule type" value="Genomic_DNA"/>
</dbReference>
<accession>A0A0D0GW62</accession>
<proteinExistence type="predicted"/>
<reference evidence="1 2" key="1">
    <citation type="submission" date="2018-07" db="EMBL/GenBank/DDBJ databases">
        <authorList>
            <person name="Feyereisen M."/>
        </authorList>
    </citation>
    <scope>NUCLEOTIDE SEQUENCE [LARGE SCALE GENOMIC DNA]</scope>
    <source>
        <strain evidence="1 2">UCCLBBS449</strain>
    </source>
</reference>
<evidence type="ECO:0000313" key="2">
    <source>
        <dbReference type="Proteomes" id="UP000307074"/>
    </source>
</evidence>
<name>A0A0D0GW62_LEVBR</name>
<protein>
    <submittedName>
        <fullName evidence="1">Prophage Lp4 DNA replication</fullName>
    </submittedName>
</protein>
<evidence type="ECO:0000313" key="1">
    <source>
        <dbReference type="EMBL" id="QCZ52779.1"/>
    </source>
</evidence>
<dbReference type="AlphaFoldDB" id="A0A0D0GW62"/>
<organism evidence="1 2">
    <name type="scientific">Levilactobacillus brevis</name>
    <name type="common">Lactobacillus brevis</name>
    <dbReference type="NCBI Taxonomy" id="1580"/>
    <lineage>
        <taxon>Bacteria</taxon>
        <taxon>Bacillati</taxon>
        <taxon>Bacillota</taxon>
        <taxon>Bacilli</taxon>
        <taxon>Lactobacillales</taxon>
        <taxon>Lactobacillaceae</taxon>
        <taxon>Levilactobacillus</taxon>
    </lineage>
</organism>
<gene>
    <name evidence="1" type="ORF">UCCLBBS449_0810</name>
</gene>
<sequence length="124" mass="13888">MKQLSMIEQSVLNALPHGSENPISTTDVCKLTDLKMRVVREIISVLVNRYGVPIVALRSGEYRGMFIATNEAERNLGIASYETQINSMGIRLKAIQEADLDNWQGQLKFKVIPANEPSQQQKAE</sequence>